<dbReference type="SUPFAM" id="SSF143422">
    <property type="entry name" value="Transposase IS200-like"/>
    <property type="match status" value="1"/>
</dbReference>
<dbReference type="GO" id="GO:0006313">
    <property type="term" value="P:DNA transposition"/>
    <property type="evidence" value="ECO:0007669"/>
    <property type="project" value="InterPro"/>
</dbReference>
<dbReference type="EMBL" id="JACLCP010000001">
    <property type="protein sequence ID" value="MBC2844630.1"/>
    <property type="molecule type" value="Genomic_DNA"/>
</dbReference>
<dbReference type="SMART" id="SM01321">
    <property type="entry name" value="Y1_Tnp"/>
    <property type="match status" value="1"/>
</dbReference>
<name>A0A842INP7_9FLAO</name>
<evidence type="ECO:0000313" key="2">
    <source>
        <dbReference type="EMBL" id="MBC2844630.1"/>
    </source>
</evidence>
<organism evidence="2 3">
    <name type="scientific">Winogradskyella flava</name>
    <dbReference type="NCBI Taxonomy" id="1884876"/>
    <lineage>
        <taxon>Bacteria</taxon>
        <taxon>Pseudomonadati</taxon>
        <taxon>Bacteroidota</taxon>
        <taxon>Flavobacteriia</taxon>
        <taxon>Flavobacteriales</taxon>
        <taxon>Flavobacteriaceae</taxon>
        <taxon>Winogradskyella</taxon>
    </lineage>
</organism>
<evidence type="ECO:0000259" key="1">
    <source>
        <dbReference type="SMART" id="SM01321"/>
    </source>
</evidence>
<comment type="caution">
    <text evidence="2">The sequence shown here is derived from an EMBL/GenBank/DDBJ whole genome shotgun (WGS) entry which is preliminary data.</text>
</comment>
<feature type="domain" description="Transposase IS200-like" evidence="1">
    <location>
        <begin position="11"/>
        <end position="148"/>
    </location>
</feature>
<keyword evidence="3" id="KW-1185">Reference proteome</keyword>
<dbReference type="GO" id="GO:0043565">
    <property type="term" value="F:sequence-specific DNA binding"/>
    <property type="evidence" value="ECO:0007669"/>
    <property type="project" value="TreeGrafter"/>
</dbReference>
<dbReference type="PANTHER" id="PTHR36966:SF1">
    <property type="entry name" value="REP-ASSOCIATED TYROSINE TRANSPOSASE"/>
    <property type="match status" value="1"/>
</dbReference>
<dbReference type="NCBIfam" id="NF047646">
    <property type="entry name" value="REP_Tyr_transpos"/>
    <property type="match status" value="1"/>
</dbReference>
<dbReference type="InterPro" id="IPR052715">
    <property type="entry name" value="RAYT_transposase"/>
</dbReference>
<reference evidence="2" key="1">
    <citation type="submission" date="2020-08" db="EMBL/GenBank/DDBJ databases">
        <title>Winogradskyella ouciana sp. nov., isolated from the hadal seawater of the Mariana Trench.</title>
        <authorList>
            <person name="He X."/>
        </authorList>
    </citation>
    <scope>NUCLEOTIDE SEQUENCE [LARGE SCALE GENOMIC DNA]</scope>
    <source>
        <strain evidence="2">KCTC 52348</strain>
    </source>
</reference>
<dbReference type="AlphaFoldDB" id="A0A842INP7"/>
<dbReference type="GO" id="GO:0004803">
    <property type="term" value="F:transposase activity"/>
    <property type="evidence" value="ECO:0007669"/>
    <property type="project" value="InterPro"/>
</dbReference>
<dbReference type="Proteomes" id="UP000533900">
    <property type="component" value="Unassembled WGS sequence"/>
</dbReference>
<dbReference type="Gene3D" id="3.30.70.1290">
    <property type="entry name" value="Transposase IS200-like"/>
    <property type="match status" value="1"/>
</dbReference>
<dbReference type="InterPro" id="IPR036515">
    <property type="entry name" value="Transposase_17_sf"/>
</dbReference>
<dbReference type="PANTHER" id="PTHR36966">
    <property type="entry name" value="REP-ASSOCIATED TYROSINE TRANSPOSASE"/>
    <property type="match status" value="1"/>
</dbReference>
<protein>
    <submittedName>
        <fullName evidence="2">Transposase</fullName>
    </submittedName>
</protein>
<evidence type="ECO:0000313" key="3">
    <source>
        <dbReference type="Proteomes" id="UP000533900"/>
    </source>
</evidence>
<dbReference type="RefSeq" id="WP_185788289.1">
    <property type="nucleotide sequence ID" value="NZ_JACLCP010000001.1"/>
</dbReference>
<proteinExistence type="predicted"/>
<dbReference type="InterPro" id="IPR002686">
    <property type="entry name" value="Transposase_17"/>
</dbReference>
<accession>A0A842INP7</accession>
<dbReference type="Pfam" id="PF01797">
    <property type="entry name" value="Y1_Tnp"/>
    <property type="match status" value="1"/>
</dbReference>
<gene>
    <name evidence="2" type="ORF">H7F21_05955</name>
</gene>
<sequence>MEAGGYKIRDQSKPHYLTFTVVEWVDVFTRQIYKDIIIKNLKFCAKEKGLVIFGYVIMSNHIHLIIQSQNNNLSDIIRDFKKFTVKAIIKHIKESRESRKEWLIEHFAKAAETHNRNKTYQFWKYGSHPEEIYSEKFMWSKLNYIHLNPVRSGLVDKASYYKYSSASNCVLGDGLLNVSLVNNPVINVRNDTAFWKSIVW</sequence>